<feature type="disulfide bond" evidence="9">
    <location>
        <begin position="538"/>
        <end position="556"/>
    </location>
</feature>
<keyword evidence="9" id="KW-1015">Disulfide bond</keyword>
<dbReference type="InterPro" id="IPR015883">
    <property type="entry name" value="Glyco_hydro_20_cat"/>
</dbReference>
<comment type="caution">
    <text evidence="12">The sequence shown here is derived from an EMBL/GenBank/DDBJ whole genome shotgun (WGS) entry which is preliminary data.</text>
</comment>
<feature type="disulfide bond" evidence="9">
    <location>
        <begin position="314"/>
        <end position="365"/>
    </location>
</feature>
<dbReference type="GO" id="GO:0005975">
    <property type="term" value="P:carbohydrate metabolic process"/>
    <property type="evidence" value="ECO:0007669"/>
    <property type="project" value="InterPro"/>
</dbReference>
<dbReference type="SUPFAM" id="SSF51445">
    <property type="entry name" value="(Trans)glycosidases"/>
    <property type="match status" value="1"/>
</dbReference>
<feature type="domain" description="Glycoside hydrolase family 20 catalytic" evidence="10">
    <location>
        <begin position="204"/>
        <end position="520"/>
    </location>
</feature>
<evidence type="ECO:0000256" key="5">
    <source>
        <dbReference type="ARBA" id="ARBA00023180"/>
    </source>
</evidence>
<dbReference type="InterPro" id="IPR017853">
    <property type="entry name" value="GH"/>
</dbReference>
<organism evidence="12 13">
    <name type="scientific">Elysia crispata</name>
    <name type="common">lettuce slug</name>
    <dbReference type="NCBI Taxonomy" id="231223"/>
    <lineage>
        <taxon>Eukaryota</taxon>
        <taxon>Metazoa</taxon>
        <taxon>Spiralia</taxon>
        <taxon>Lophotrochozoa</taxon>
        <taxon>Mollusca</taxon>
        <taxon>Gastropoda</taxon>
        <taxon>Heterobranchia</taxon>
        <taxon>Euthyneura</taxon>
        <taxon>Panpulmonata</taxon>
        <taxon>Sacoglossa</taxon>
        <taxon>Placobranchoidea</taxon>
        <taxon>Plakobranchidae</taxon>
        <taxon>Elysia</taxon>
    </lineage>
</organism>
<dbReference type="Pfam" id="PF00728">
    <property type="entry name" value="Glyco_hydro_20"/>
    <property type="match status" value="1"/>
</dbReference>
<dbReference type="Proteomes" id="UP001283361">
    <property type="component" value="Unassembled WGS sequence"/>
</dbReference>
<reference evidence="12" key="1">
    <citation type="journal article" date="2023" name="G3 (Bethesda)">
        <title>A reference genome for the long-term kleptoplast-retaining sea slug Elysia crispata morphotype clarki.</title>
        <authorList>
            <person name="Eastman K.E."/>
            <person name="Pendleton A.L."/>
            <person name="Shaikh M.A."/>
            <person name="Suttiyut T."/>
            <person name="Ogas R."/>
            <person name="Tomko P."/>
            <person name="Gavelis G."/>
            <person name="Widhalm J.R."/>
            <person name="Wisecaver J.H."/>
        </authorList>
    </citation>
    <scope>NUCLEOTIDE SEQUENCE</scope>
    <source>
        <strain evidence="12">ECLA1</strain>
    </source>
</reference>
<protein>
    <recommendedName>
        <fullName evidence="7">Beta-hexosaminidase</fullName>
        <ecNumber evidence="7">3.2.1.52</ecNumber>
    </recommendedName>
</protein>
<sequence length="562" mass="63716">MELKNHRDSLFSWCLFSSLLVSALVLESIMFACALGHTIRQDGSENYIDTPTVGQPWPMPVVYNPTLETVVLDDKNFQFKSVGGVHCDILTAAYDRYRNLTFGGYRKDRTQGSYPVEFVPEASIKDLLNTLEVTVKRPCQGKVYPSLKSSESYKLIVSSSLAKIEADEVWGALRGLETFSQIVYRKDSGEFQVNVTKVDDKPRFAHRGLMMDTSRHYLSLENILQTVDAIAQNKMNVFHWHIVDIQSFPYVSKRFPKLSQKGAFDPKTHVYSPEEVAQVVEHARIRGVRVMVEFDTPGHTLSWGKGQPGLLTPCYTGGKPDGSFGPIDPSVDSTYSFLKALFTEIKDVFPDHYLHLGGDEVDFTCWESNPSITKFMTKEGFGKNYSKLEGYYMQKLLDIVGKLDKGYVIWQEVVDNGVKVKNDTVVHIWKVQWQEEMSKVTKAGYKTLLSSPWYLNYISYGNDWRNYYTVEPLSFKGTPEQEKLVMGGEACMWGEYVDNTVAISRTWPRASAVAERLWSPKDVNNPDKAGARLKEHRCRMVRRGFAAEPVTGPGFCDAEFGN</sequence>
<accession>A0AAE1D6X1</accession>
<keyword evidence="13" id="KW-1185">Reference proteome</keyword>
<dbReference type="CDD" id="cd06562">
    <property type="entry name" value="GH20_HexA_HexB-like"/>
    <property type="match status" value="1"/>
</dbReference>
<dbReference type="SUPFAM" id="SSF55545">
    <property type="entry name" value="beta-N-acetylhexosaminidase-like domain"/>
    <property type="match status" value="1"/>
</dbReference>
<evidence type="ECO:0000256" key="8">
    <source>
        <dbReference type="PIRSR" id="PIRSR001093-1"/>
    </source>
</evidence>
<evidence type="ECO:0000256" key="1">
    <source>
        <dbReference type="ARBA" id="ARBA00001231"/>
    </source>
</evidence>
<keyword evidence="6 7" id="KW-0326">Glycosidase</keyword>
<proteinExistence type="inferred from homology"/>
<evidence type="ECO:0000256" key="4">
    <source>
        <dbReference type="ARBA" id="ARBA00022801"/>
    </source>
</evidence>
<dbReference type="GO" id="GO:0006689">
    <property type="term" value="P:ganglioside catabolic process"/>
    <property type="evidence" value="ECO:0007669"/>
    <property type="project" value="TreeGrafter"/>
</dbReference>
<evidence type="ECO:0000256" key="7">
    <source>
        <dbReference type="PIRNR" id="PIRNR001093"/>
    </source>
</evidence>
<dbReference type="GO" id="GO:0004563">
    <property type="term" value="F:beta-N-acetylhexosaminidase activity"/>
    <property type="evidence" value="ECO:0007669"/>
    <property type="project" value="UniProtKB-EC"/>
</dbReference>
<evidence type="ECO:0000256" key="9">
    <source>
        <dbReference type="PIRSR" id="PIRSR001093-2"/>
    </source>
</evidence>
<dbReference type="InterPro" id="IPR029019">
    <property type="entry name" value="HEX_eukaryotic_N"/>
</dbReference>
<dbReference type="PRINTS" id="PR00738">
    <property type="entry name" value="GLHYDRLASE20"/>
</dbReference>
<evidence type="ECO:0000259" key="10">
    <source>
        <dbReference type="Pfam" id="PF00728"/>
    </source>
</evidence>
<dbReference type="GO" id="GO:0030203">
    <property type="term" value="P:glycosaminoglycan metabolic process"/>
    <property type="evidence" value="ECO:0007669"/>
    <property type="project" value="TreeGrafter"/>
</dbReference>
<dbReference type="AlphaFoldDB" id="A0AAE1D6X1"/>
<feature type="active site" description="Proton donor" evidence="8">
    <location>
        <position position="360"/>
    </location>
</feature>
<dbReference type="Gene3D" id="3.20.20.80">
    <property type="entry name" value="Glycosidases"/>
    <property type="match status" value="1"/>
</dbReference>
<dbReference type="EMBL" id="JAWDGP010005256">
    <property type="protein sequence ID" value="KAK3758638.1"/>
    <property type="molecule type" value="Genomic_DNA"/>
</dbReference>
<keyword evidence="3" id="KW-0732">Signal</keyword>
<gene>
    <name evidence="12" type="ORF">RRG08_019547</name>
</gene>
<dbReference type="InterPro" id="IPR029018">
    <property type="entry name" value="Hex-like_dom2"/>
</dbReference>
<dbReference type="PIRSF" id="PIRSF001093">
    <property type="entry name" value="B-hxosamndse_ab_euk"/>
    <property type="match status" value="1"/>
</dbReference>
<dbReference type="PANTHER" id="PTHR22600">
    <property type="entry name" value="BETA-HEXOSAMINIDASE"/>
    <property type="match status" value="1"/>
</dbReference>
<keyword evidence="4 7" id="KW-0378">Hydrolase</keyword>
<comment type="similarity">
    <text evidence="2 7">Belongs to the glycosyl hydrolase 20 family.</text>
</comment>
<evidence type="ECO:0000256" key="6">
    <source>
        <dbReference type="ARBA" id="ARBA00023295"/>
    </source>
</evidence>
<comment type="catalytic activity">
    <reaction evidence="1 7">
        <text>Hydrolysis of terminal non-reducing N-acetyl-D-hexosamine residues in N-acetyl-beta-D-hexosaminides.</text>
        <dbReference type="EC" id="3.2.1.52"/>
    </reaction>
</comment>
<keyword evidence="5" id="KW-0325">Glycoprotein</keyword>
<evidence type="ECO:0000259" key="11">
    <source>
        <dbReference type="Pfam" id="PF14845"/>
    </source>
</evidence>
<name>A0AAE1D6X1_9GAST</name>
<evidence type="ECO:0000313" key="13">
    <source>
        <dbReference type="Proteomes" id="UP001283361"/>
    </source>
</evidence>
<evidence type="ECO:0000256" key="2">
    <source>
        <dbReference type="ARBA" id="ARBA00006285"/>
    </source>
</evidence>
<dbReference type="GO" id="GO:0016020">
    <property type="term" value="C:membrane"/>
    <property type="evidence" value="ECO:0007669"/>
    <property type="project" value="TreeGrafter"/>
</dbReference>
<dbReference type="GO" id="GO:0005764">
    <property type="term" value="C:lysosome"/>
    <property type="evidence" value="ECO:0007669"/>
    <property type="project" value="TreeGrafter"/>
</dbReference>
<dbReference type="EC" id="3.2.1.52" evidence="7"/>
<evidence type="ECO:0000256" key="3">
    <source>
        <dbReference type="ARBA" id="ARBA00022729"/>
    </source>
</evidence>
<dbReference type="FunFam" id="3.20.20.80:FF:000063">
    <property type="entry name" value="Beta-hexosaminidase"/>
    <property type="match status" value="1"/>
</dbReference>
<dbReference type="PANTHER" id="PTHR22600:SF21">
    <property type="entry name" value="BETA-HEXOSAMINIDASE A"/>
    <property type="match status" value="1"/>
</dbReference>
<dbReference type="Gene3D" id="3.30.379.10">
    <property type="entry name" value="Chitobiase/beta-hexosaminidase domain 2-like"/>
    <property type="match status" value="1"/>
</dbReference>
<dbReference type="Pfam" id="PF14845">
    <property type="entry name" value="Glycohydro_20b2"/>
    <property type="match status" value="1"/>
</dbReference>
<evidence type="ECO:0000313" key="12">
    <source>
        <dbReference type="EMBL" id="KAK3758638.1"/>
    </source>
</evidence>
<feature type="domain" description="Beta-hexosaminidase eukaryotic type N-terminal" evidence="11">
    <location>
        <begin position="56"/>
        <end position="182"/>
    </location>
</feature>
<dbReference type="InterPro" id="IPR025705">
    <property type="entry name" value="Beta_hexosaminidase_sua/sub"/>
</dbReference>
<feature type="disulfide bond" evidence="9">
    <location>
        <begin position="87"/>
        <end position="139"/>
    </location>
</feature>